<evidence type="ECO:0000256" key="1">
    <source>
        <dbReference type="SAM" id="MobiDB-lite"/>
    </source>
</evidence>
<name>A0A543P017_9ACTN</name>
<keyword evidence="3" id="KW-1185">Reference proteome</keyword>
<evidence type="ECO:0000313" key="3">
    <source>
        <dbReference type="Proteomes" id="UP000319865"/>
    </source>
</evidence>
<dbReference type="Proteomes" id="UP000319865">
    <property type="component" value="Unassembled WGS sequence"/>
</dbReference>
<dbReference type="AlphaFoldDB" id="A0A543P017"/>
<reference evidence="2 3" key="1">
    <citation type="submission" date="2019-06" db="EMBL/GenBank/DDBJ databases">
        <title>Sequencing the genomes of 1000 actinobacteria strains.</title>
        <authorList>
            <person name="Klenk H.-P."/>
        </authorList>
    </citation>
    <scope>NUCLEOTIDE SEQUENCE [LARGE SCALE GENOMIC DNA]</scope>
    <source>
        <strain evidence="2 3">DSM 46837</strain>
    </source>
</reference>
<dbReference type="OrthoDB" id="5182013at2"/>
<dbReference type="EMBL" id="VFQE01000002">
    <property type="protein sequence ID" value="TQN37300.1"/>
    <property type="molecule type" value="Genomic_DNA"/>
</dbReference>
<feature type="region of interest" description="Disordered" evidence="1">
    <location>
        <begin position="1"/>
        <end position="20"/>
    </location>
</feature>
<evidence type="ECO:0000313" key="2">
    <source>
        <dbReference type="EMBL" id="TQN37300.1"/>
    </source>
</evidence>
<proteinExistence type="predicted"/>
<protein>
    <submittedName>
        <fullName evidence="2">Uncharacterized protein</fullName>
    </submittedName>
</protein>
<comment type="caution">
    <text evidence="2">The sequence shown here is derived from an EMBL/GenBank/DDBJ whole genome shotgun (WGS) entry which is preliminary data.</text>
</comment>
<sequence>MAEQATSHPEPSEETRPGQRAVLVVDLDGEPLAPLRALEEIPLRLGMWEDDDRQGPSADTEPLRLPAPLADRVALAAVQRLLTALAPTQSRAATQGRLLAPDGRYEHAPMTVLSVPAADIELLAAIAATLGHPRLDPDITDLVAGHAEQLNPGYRRTDLVSVLARLAGLLDLPPSDDTRLLTARLRAIPLGTDCVLSDAEEAAHARTADRMNCLWADGSGIDRYLY</sequence>
<gene>
    <name evidence="2" type="ORF">FHU33_3943</name>
</gene>
<organism evidence="2 3">
    <name type="scientific">Blastococcus colisei</name>
    <dbReference type="NCBI Taxonomy" id="1564162"/>
    <lineage>
        <taxon>Bacteria</taxon>
        <taxon>Bacillati</taxon>
        <taxon>Actinomycetota</taxon>
        <taxon>Actinomycetes</taxon>
        <taxon>Geodermatophilales</taxon>
        <taxon>Geodermatophilaceae</taxon>
        <taxon>Blastococcus</taxon>
    </lineage>
</organism>
<dbReference type="RefSeq" id="WP_142027282.1">
    <property type="nucleotide sequence ID" value="NZ_VFQE01000002.1"/>
</dbReference>
<accession>A0A543P017</accession>